<dbReference type="Proteomes" id="UP001176961">
    <property type="component" value="Unassembled WGS sequence"/>
</dbReference>
<reference evidence="1" key="1">
    <citation type="submission" date="2023-07" db="EMBL/GenBank/DDBJ databases">
        <authorList>
            <consortium name="CYATHOMIX"/>
        </authorList>
    </citation>
    <scope>NUCLEOTIDE SEQUENCE</scope>
    <source>
        <strain evidence="1">N/A</strain>
    </source>
</reference>
<organism evidence="1 2">
    <name type="scientific">Cylicocyclus nassatus</name>
    <name type="common">Nematode worm</name>
    <dbReference type="NCBI Taxonomy" id="53992"/>
    <lineage>
        <taxon>Eukaryota</taxon>
        <taxon>Metazoa</taxon>
        <taxon>Ecdysozoa</taxon>
        <taxon>Nematoda</taxon>
        <taxon>Chromadorea</taxon>
        <taxon>Rhabditida</taxon>
        <taxon>Rhabditina</taxon>
        <taxon>Rhabditomorpha</taxon>
        <taxon>Strongyloidea</taxon>
        <taxon>Strongylidae</taxon>
        <taxon>Cylicocyclus</taxon>
    </lineage>
</organism>
<dbReference type="EMBL" id="CATQJL010000001">
    <property type="protein sequence ID" value="CAJ0591015.1"/>
    <property type="molecule type" value="Genomic_DNA"/>
</dbReference>
<protein>
    <submittedName>
        <fullName evidence="1">Uncharacterized protein</fullName>
    </submittedName>
</protein>
<proteinExistence type="predicted"/>
<keyword evidence="2" id="KW-1185">Reference proteome</keyword>
<dbReference type="AlphaFoldDB" id="A0AA36DQ92"/>
<evidence type="ECO:0000313" key="2">
    <source>
        <dbReference type="Proteomes" id="UP001176961"/>
    </source>
</evidence>
<accession>A0AA36DQ92</accession>
<evidence type="ECO:0000313" key="1">
    <source>
        <dbReference type="EMBL" id="CAJ0591015.1"/>
    </source>
</evidence>
<gene>
    <name evidence="1" type="ORF">CYNAS_LOCUS2998</name>
</gene>
<name>A0AA36DQ92_CYLNA</name>
<sequence length="426" mass="46837">MDLYSDSLCPTNGPCNRDPGAITYGPPPLCPITVNCDQMDYIRFQYADGSYVNNSKVPKPEAFFTVRLLAIPAGPSPNPPGPPTGRRVRKAEIESGCTVSCSSLKNYTEINLCTSKNNCSAPILKSLNDTDGCEVVECPYSSLAVQLKSGMSIIVYPQDIYCNEVWIYDDGKHSHEVESMICVNKEQHEEKYSKCASLCPSLKQICPACDEIDDKLSSKCSSRLDCGSGDNVVISRSNKYASQSRFQASAENNTLLFCVNGSWILNINDTEVKVMDDEFISCCQATMPISIANAAQVNIFQACCTILPFLSTLPPPTTLPQCQCPLDLYSDSLCPINGPCNKDPKAITYGSPPLCPVTLNCEPTDYVRFQYADGTYISNIRVRDFRQLDHIQCVNGEWRYYGQAKFDTVLRNVVCHSVAIPLGLAG</sequence>
<comment type="caution">
    <text evidence="1">The sequence shown here is derived from an EMBL/GenBank/DDBJ whole genome shotgun (WGS) entry which is preliminary data.</text>
</comment>